<evidence type="ECO:0000259" key="6">
    <source>
        <dbReference type="PROSITE" id="PS50893"/>
    </source>
</evidence>
<dbReference type="PROSITE" id="PS00211">
    <property type="entry name" value="ABC_TRANSPORTER_1"/>
    <property type="match status" value="1"/>
</dbReference>
<keyword evidence="2" id="KW-0813">Transport</keyword>
<dbReference type="PANTHER" id="PTHR43582:SF5">
    <property type="entry name" value="ABC TRANSPORTER"/>
    <property type="match status" value="1"/>
</dbReference>
<evidence type="ECO:0000256" key="2">
    <source>
        <dbReference type="ARBA" id="ARBA00022448"/>
    </source>
</evidence>
<evidence type="ECO:0000313" key="7">
    <source>
        <dbReference type="EMBL" id="PZW24210.1"/>
    </source>
</evidence>
<dbReference type="NCBIfam" id="TIGR01188">
    <property type="entry name" value="drrA"/>
    <property type="match status" value="1"/>
</dbReference>
<dbReference type="Pfam" id="PF13732">
    <property type="entry name" value="DrrA1-3_C"/>
    <property type="match status" value="1"/>
</dbReference>
<keyword evidence="4 7" id="KW-0067">ATP-binding</keyword>
<dbReference type="RefSeq" id="WP_111324971.1">
    <property type="nucleotide sequence ID" value="NZ_BIFX01000001.1"/>
</dbReference>
<dbReference type="InterPro" id="IPR025302">
    <property type="entry name" value="DrrA1/2-like_C"/>
</dbReference>
<dbReference type="InterPro" id="IPR017871">
    <property type="entry name" value="ABC_transporter-like_CS"/>
</dbReference>
<dbReference type="PROSITE" id="PS50893">
    <property type="entry name" value="ABC_TRANSPORTER_2"/>
    <property type="match status" value="1"/>
</dbReference>
<evidence type="ECO:0000256" key="1">
    <source>
        <dbReference type="ARBA" id="ARBA00004413"/>
    </source>
</evidence>
<protein>
    <submittedName>
        <fullName evidence="7">ABC-2 type transport system ATP-binding protein</fullName>
    </submittedName>
</protein>
<dbReference type="InterPro" id="IPR005894">
    <property type="entry name" value="DrrA"/>
</dbReference>
<name>A0A326U1U7_THEHA</name>
<dbReference type="GO" id="GO:0005524">
    <property type="term" value="F:ATP binding"/>
    <property type="evidence" value="ECO:0007669"/>
    <property type="project" value="UniProtKB-KW"/>
</dbReference>
<evidence type="ECO:0000256" key="3">
    <source>
        <dbReference type="ARBA" id="ARBA00022741"/>
    </source>
</evidence>
<accession>A0A326U1U7</accession>
<dbReference type="Gene3D" id="3.40.50.300">
    <property type="entry name" value="P-loop containing nucleotide triphosphate hydrolases"/>
    <property type="match status" value="1"/>
</dbReference>
<dbReference type="Pfam" id="PF00005">
    <property type="entry name" value="ABC_tran"/>
    <property type="match status" value="1"/>
</dbReference>
<dbReference type="OrthoDB" id="9767778at2"/>
<dbReference type="GO" id="GO:0016887">
    <property type="term" value="F:ATP hydrolysis activity"/>
    <property type="evidence" value="ECO:0007669"/>
    <property type="project" value="InterPro"/>
</dbReference>
<dbReference type="SMART" id="SM00382">
    <property type="entry name" value="AAA"/>
    <property type="match status" value="1"/>
</dbReference>
<evidence type="ECO:0000313" key="8">
    <source>
        <dbReference type="Proteomes" id="UP000248806"/>
    </source>
</evidence>
<comment type="caution">
    <text evidence="7">The sequence shown here is derived from an EMBL/GenBank/DDBJ whole genome shotgun (WGS) entry which is preliminary data.</text>
</comment>
<dbReference type="InterPro" id="IPR003439">
    <property type="entry name" value="ABC_transporter-like_ATP-bd"/>
</dbReference>
<dbReference type="InterPro" id="IPR003593">
    <property type="entry name" value="AAA+_ATPase"/>
</dbReference>
<dbReference type="GO" id="GO:0005886">
    <property type="term" value="C:plasma membrane"/>
    <property type="evidence" value="ECO:0007669"/>
    <property type="project" value="UniProtKB-SubCell"/>
</dbReference>
<dbReference type="SUPFAM" id="SSF52540">
    <property type="entry name" value="P-loop containing nucleoside triphosphate hydrolases"/>
    <property type="match status" value="1"/>
</dbReference>
<proteinExistence type="inferred from homology"/>
<dbReference type="GO" id="GO:1900753">
    <property type="term" value="P:doxorubicin transport"/>
    <property type="evidence" value="ECO:0007669"/>
    <property type="project" value="InterPro"/>
</dbReference>
<dbReference type="GO" id="GO:0043215">
    <property type="term" value="P:daunorubicin transport"/>
    <property type="evidence" value="ECO:0007669"/>
    <property type="project" value="InterPro"/>
</dbReference>
<dbReference type="EMBL" id="QKUF01000022">
    <property type="protein sequence ID" value="PZW24210.1"/>
    <property type="molecule type" value="Genomic_DNA"/>
</dbReference>
<keyword evidence="3" id="KW-0547">Nucleotide-binding</keyword>
<evidence type="ECO:0000256" key="5">
    <source>
        <dbReference type="ARBA" id="ARBA00049985"/>
    </source>
</evidence>
<sequence>MHDVIEVENLSKSFQSRGKQVEALRGLHMRVKEGEIFGLLGPNGAGKTTTLRILTTLLSPDEGRILVAGFNVVRESHRVRAAIGFISQKGGTDSLSSGRENLLLQARLYGLSYGAARKRVAELIDTLDLAPFIDRLAITYSGGQRRKLDLALGLVHKPGLLFLDEPTPGLDPQSRAALWEEVRSLHAAGTTIVLTTHYLDEADHLCSRLAIVNAGVVVAEGSPAQLKQQIVGDVVTLGLSSAARQAEHLLRPHVRELRLISEAEAEKLQVYVENGEERLPALLQLLNSAGIAVHTISLSRPSLDDVFLRQTGFSFKDAEKQTPLWEGNHEAIL</sequence>
<comment type="similarity">
    <text evidence="5">Belongs to the ABC transporter superfamily. Drug exporter-1 (DrugE1) (TC 3.A.1.105) family.</text>
</comment>
<dbReference type="PANTHER" id="PTHR43582">
    <property type="entry name" value="LINEARMYCIN RESISTANCE ATP-BINDING PROTEIN LNRL"/>
    <property type="match status" value="1"/>
</dbReference>
<organism evidence="7 8">
    <name type="scientific">Thermosporothrix hazakensis</name>
    <dbReference type="NCBI Taxonomy" id="644383"/>
    <lineage>
        <taxon>Bacteria</taxon>
        <taxon>Bacillati</taxon>
        <taxon>Chloroflexota</taxon>
        <taxon>Ktedonobacteria</taxon>
        <taxon>Ktedonobacterales</taxon>
        <taxon>Thermosporotrichaceae</taxon>
        <taxon>Thermosporothrix</taxon>
    </lineage>
</organism>
<gene>
    <name evidence="7" type="ORF">EI42_04656</name>
</gene>
<feature type="domain" description="ABC transporter" evidence="6">
    <location>
        <begin position="5"/>
        <end position="239"/>
    </location>
</feature>
<dbReference type="InterPro" id="IPR027417">
    <property type="entry name" value="P-loop_NTPase"/>
</dbReference>
<reference evidence="7 8" key="1">
    <citation type="submission" date="2018-06" db="EMBL/GenBank/DDBJ databases">
        <title>Genomic Encyclopedia of Archaeal and Bacterial Type Strains, Phase II (KMG-II): from individual species to whole genera.</title>
        <authorList>
            <person name="Goeker M."/>
        </authorList>
    </citation>
    <scope>NUCLEOTIDE SEQUENCE [LARGE SCALE GENOMIC DNA]</scope>
    <source>
        <strain evidence="7 8">ATCC BAA-1881</strain>
    </source>
</reference>
<dbReference type="Proteomes" id="UP000248806">
    <property type="component" value="Unassembled WGS sequence"/>
</dbReference>
<evidence type="ECO:0000256" key="4">
    <source>
        <dbReference type="ARBA" id="ARBA00022840"/>
    </source>
</evidence>
<dbReference type="AlphaFoldDB" id="A0A326U1U7"/>
<keyword evidence="8" id="KW-1185">Reference proteome</keyword>
<comment type="subcellular location">
    <subcellularLocation>
        <location evidence="1">Cell membrane</location>
        <topology evidence="1">Peripheral membrane protein</topology>
        <orientation evidence="1">Cytoplasmic side</orientation>
    </subcellularLocation>
</comment>